<feature type="transmembrane region" description="Helical" evidence="1">
    <location>
        <begin position="45"/>
        <end position="65"/>
    </location>
</feature>
<dbReference type="PANTHER" id="PTHR34980:SF2">
    <property type="entry name" value="INNER MEMBRANE PROTEIN YHAH-RELATED"/>
    <property type="match status" value="1"/>
</dbReference>
<evidence type="ECO:0000313" key="3">
    <source>
        <dbReference type="Proteomes" id="UP000255098"/>
    </source>
</evidence>
<feature type="transmembrane region" description="Helical" evidence="1">
    <location>
        <begin position="77"/>
        <end position="97"/>
    </location>
</feature>
<keyword evidence="3" id="KW-1185">Reference proteome</keyword>
<evidence type="ECO:0000313" key="2">
    <source>
        <dbReference type="EMBL" id="SUB24172.1"/>
    </source>
</evidence>
<accession>A0A379ARY6</accession>
<reference evidence="2 3" key="1">
    <citation type="submission" date="2018-06" db="EMBL/GenBank/DDBJ databases">
        <authorList>
            <consortium name="Pathogen Informatics"/>
            <person name="Doyle S."/>
        </authorList>
    </citation>
    <scope>NUCLEOTIDE SEQUENCE [LARGE SCALE GENOMIC DNA]</scope>
    <source>
        <strain evidence="3">NCTC 11297</strain>
    </source>
</reference>
<dbReference type="Proteomes" id="UP000255098">
    <property type="component" value="Unassembled WGS sequence"/>
</dbReference>
<dbReference type="GO" id="GO:0005886">
    <property type="term" value="C:plasma membrane"/>
    <property type="evidence" value="ECO:0007669"/>
    <property type="project" value="TreeGrafter"/>
</dbReference>
<feature type="transmembrane region" description="Helical" evidence="1">
    <location>
        <begin position="21"/>
        <end position="39"/>
    </location>
</feature>
<dbReference type="RefSeq" id="WP_115249412.1">
    <property type="nucleotide sequence ID" value="NZ_UGSP01000001.1"/>
</dbReference>
<sequence>MNWFLFTLKNINFYSRARRKEFIMFSLFNLIFSFISFVPDYLLNISLFNPIYYILMFIPNLSLLVRRFHDLDLSAWALLLLLIPIINVIVFILLMTLSGTVGPNRYGDDPKQQIAE</sequence>
<gene>
    <name evidence="2" type="primary">yhaH</name>
    <name evidence="2" type="ORF">NCTC11297_01201</name>
</gene>
<dbReference type="Pfam" id="PF05656">
    <property type="entry name" value="DUF805"/>
    <property type="match status" value="1"/>
</dbReference>
<proteinExistence type="predicted"/>
<keyword evidence="1" id="KW-1133">Transmembrane helix</keyword>
<organism evidence="2 3">
    <name type="scientific">Avibacterium avium</name>
    <name type="common">Pasteurella avium</name>
    <dbReference type="NCBI Taxonomy" id="751"/>
    <lineage>
        <taxon>Bacteria</taxon>
        <taxon>Pseudomonadati</taxon>
        <taxon>Pseudomonadota</taxon>
        <taxon>Gammaproteobacteria</taxon>
        <taxon>Pasteurellales</taxon>
        <taxon>Pasteurellaceae</taxon>
        <taxon>Avibacterium</taxon>
    </lineage>
</organism>
<dbReference type="EMBL" id="UGSP01000001">
    <property type="protein sequence ID" value="SUB24172.1"/>
    <property type="molecule type" value="Genomic_DNA"/>
</dbReference>
<dbReference type="AlphaFoldDB" id="A0A379ARY6"/>
<evidence type="ECO:0000256" key="1">
    <source>
        <dbReference type="SAM" id="Phobius"/>
    </source>
</evidence>
<dbReference type="PANTHER" id="PTHR34980">
    <property type="entry name" value="INNER MEMBRANE PROTEIN-RELATED-RELATED"/>
    <property type="match status" value="1"/>
</dbReference>
<name>A0A379ARY6_AVIAV</name>
<dbReference type="GeneID" id="300133409"/>
<keyword evidence="1" id="KW-0472">Membrane</keyword>
<protein>
    <submittedName>
        <fullName evidence="2">Inner membrane protein yhaH</fullName>
    </submittedName>
</protein>
<keyword evidence="1" id="KW-0812">Transmembrane</keyword>
<dbReference type="InterPro" id="IPR008523">
    <property type="entry name" value="DUF805"/>
</dbReference>